<dbReference type="AlphaFoldDB" id="A0A0W0VE39"/>
<gene>
    <name evidence="2" type="primary">dotJ</name>
    <name evidence="2" type="synonym">icmM</name>
    <name evidence="2" type="ORF">Ljor_2674</name>
</gene>
<dbReference type="OrthoDB" id="5653490at2"/>
<reference evidence="2 3" key="1">
    <citation type="submission" date="2015-11" db="EMBL/GenBank/DDBJ databases">
        <title>Genomic analysis of 38 Legionella species identifies large and diverse effector repertoires.</title>
        <authorList>
            <person name="Burstein D."/>
            <person name="Amaro F."/>
            <person name="Zusman T."/>
            <person name="Lifshitz Z."/>
            <person name="Cohen O."/>
            <person name="Gilbert J.A."/>
            <person name="Pupko T."/>
            <person name="Shuman H.A."/>
            <person name="Segal G."/>
        </authorList>
    </citation>
    <scope>NUCLEOTIDE SEQUENCE [LARGE SCALE GENOMIC DNA]</scope>
    <source>
        <strain evidence="2 3">BL-540</strain>
    </source>
</reference>
<dbReference type="RefSeq" id="WP_058472034.1">
    <property type="nucleotide sequence ID" value="NZ_CAAAIC010000006.1"/>
</dbReference>
<protein>
    <submittedName>
        <fullName evidence="2">Component of the Dot/Icm secretion system, predicted inner membrane protein</fullName>
    </submittedName>
</protein>
<dbReference type="Proteomes" id="UP000055035">
    <property type="component" value="Unassembled WGS sequence"/>
</dbReference>
<accession>A0A0W0VE39</accession>
<proteinExistence type="predicted"/>
<sequence>MSREAWNNIIQSKGFYIRSYRKGLTWVILSLGVNLILLLSIYYVHFNEPEPDYYATSGIAPPVKLTSLNERNYSSNYLLPPDPVDEDMTRVIPQ</sequence>
<comment type="caution">
    <text evidence="2">The sequence shown here is derived from an EMBL/GenBank/DDBJ whole genome shotgun (WGS) entry which is preliminary data.</text>
</comment>
<feature type="transmembrane region" description="Helical" evidence="1">
    <location>
        <begin position="23"/>
        <end position="44"/>
    </location>
</feature>
<keyword evidence="1" id="KW-0472">Membrane</keyword>
<name>A0A0W0VE39_9GAMM</name>
<keyword evidence="1" id="KW-1133">Transmembrane helix</keyword>
<keyword evidence="1" id="KW-0812">Transmembrane</keyword>
<dbReference type="PATRIC" id="fig|456.5.peg.2867"/>
<evidence type="ECO:0000313" key="3">
    <source>
        <dbReference type="Proteomes" id="UP000055035"/>
    </source>
</evidence>
<dbReference type="STRING" id="456.Ljor_2674"/>
<keyword evidence="3" id="KW-1185">Reference proteome</keyword>
<evidence type="ECO:0000313" key="2">
    <source>
        <dbReference type="EMBL" id="KTD18368.1"/>
    </source>
</evidence>
<organism evidence="2 3">
    <name type="scientific">Legionella jordanis</name>
    <dbReference type="NCBI Taxonomy" id="456"/>
    <lineage>
        <taxon>Bacteria</taxon>
        <taxon>Pseudomonadati</taxon>
        <taxon>Pseudomonadota</taxon>
        <taxon>Gammaproteobacteria</taxon>
        <taxon>Legionellales</taxon>
        <taxon>Legionellaceae</taxon>
        <taxon>Legionella</taxon>
    </lineage>
</organism>
<evidence type="ECO:0000256" key="1">
    <source>
        <dbReference type="SAM" id="Phobius"/>
    </source>
</evidence>
<dbReference type="EMBL" id="LNYJ01000011">
    <property type="protein sequence ID" value="KTD18368.1"/>
    <property type="molecule type" value="Genomic_DNA"/>
</dbReference>
<dbReference type="NCBIfam" id="NF038227">
    <property type="entry name" value="IcmM_DotJ_IVB"/>
    <property type="match status" value="1"/>
</dbReference>